<dbReference type="InterPro" id="IPR036259">
    <property type="entry name" value="MFS_trans_sf"/>
</dbReference>
<feature type="transmembrane region" description="Helical" evidence="7">
    <location>
        <begin position="418"/>
        <end position="435"/>
    </location>
</feature>
<feature type="transmembrane region" description="Helical" evidence="7">
    <location>
        <begin position="330"/>
        <end position="349"/>
    </location>
</feature>
<name>A0A195FF59_9HYME</name>
<proteinExistence type="inferred from homology"/>
<dbReference type="Proteomes" id="UP000078541">
    <property type="component" value="Unassembled WGS sequence"/>
</dbReference>
<evidence type="ECO:0000256" key="5">
    <source>
        <dbReference type="ARBA" id="ARBA00022989"/>
    </source>
</evidence>
<evidence type="ECO:0000256" key="6">
    <source>
        <dbReference type="ARBA" id="ARBA00023136"/>
    </source>
</evidence>
<feature type="transmembrane region" description="Helical" evidence="7">
    <location>
        <begin position="252"/>
        <end position="277"/>
    </location>
</feature>
<dbReference type="AlphaFoldDB" id="A0A195FF59"/>
<comment type="subcellular location">
    <subcellularLocation>
        <location evidence="1">Membrane</location>
        <topology evidence="1">Multi-pass membrane protein</topology>
    </subcellularLocation>
</comment>
<dbReference type="Gene3D" id="1.20.1250.20">
    <property type="entry name" value="MFS general substrate transporter like domains"/>
    <property type="match status" value="1"/>
</dbReference>
<organism evidence="9 10">
    <name type="scientific">Trachymyrmex septentrionalis</name>
    <dbReference type="NCBI Taxonomy" id="34720"/>
    <lineage>
        <taxon>Eukaryota</taxon>
        <taxon>Metazoa</taxon>
        <taxon>Ecdysozoa</taxon>
        <taxon>Arthropoda</taxon>
        <taxon>Hexapoda</taxon>
        <taxon>Insecta</taxon>
        <taxon>Pterygota</taxon>
        <taxon>Neoptera</taxon>
        <taxon>Endopterygota</taxon>
        <taxon>Hymenoptera</taxon>
        <taxon>Apocrita</taxon>
        <taxon>Aculeata</taxon>
        <taxon>Formicoidea</taxon>
        <taxon>Formicidae</taxon>
        <taxon>Myrmicinae</taxon>
        <taxon>Trachymyrmex</taxon>
    </lineage>
</organism>
<keyword evidence="10" id="KW-1185">Reference proteome</keyword>
<feature type="transmembrane region" description="Helical" evidence="7">
    <location>
        <begin position="289"/>
        <end position="310"/>
    </location>
</feature>
<dbReference type="PROSITE" id="PS00217">
    <property type="entry name" value="SUGAR_TRANSPORT_2"/>
    <property type="match status" value="1"/>
</dbReference>
<dbReference type="GO" id="GO:0016020">
    <property type="term" value="C:membrane"/>
    <property type="evidence" value="ECO:0007669"/>
    <property type="project" value="UniProtKB-SubCell"/>
</dbReference>
<keyword evidence="3" id="KW-0813">Transport</keyword>
<dbReference type="PROSITE" id="PS50850">
    <property type="entry name" value="MFS"/>
    <property type="match status" value="1"/>
</dbReference>
<dbReference type="GO" id="GO:0022857">
    <property type="term" value="F:transmembrane transporter activity"/>
    <property type="evidence" value="ECO:0007669"/>
    <property type="project" value="InterPro"/>
</dbReference>
<protein>
    <submittedName>
        <fullName evidence="9">Synaptic vesicle glycoprotein 2B</fullName>
    </submittedName>
</protein>
<gene>
    <name evidence="9" type="ORF">ALC56_06449</name>
</gene>
<keyword evidence="4 7" id="KW-0812">Transmembrane</keyword>
<evidence type="ECO:0000256" key="2">
    <source>
        <dbReference type="ARBA" id="ARBA00008335"/>
    </source>
</evidence>
<evidence type="ECO:0000256" key="7">
    <source>
        <dbReference type="SAM" id="Phobius"/>
    </source>
</evidence>
<keyword evidence="5 7" id="KW-1133">Transmembrane helix</keyword>
<dbReference type="EMBL" id="KQ981625">
    <property type="protein sequence ID" value="KYN39023.1"/>
    <property type="molecule type" value="Genomic_DNA"/>
</dbReference>
<dbReference type="Pfam" id="PF00083">
    <property type="entry name" value="Sugar_tr"/>
    <property type="match status" value="1"/>
</dbReference>
<evidence type="ECO:0000259" key="8">
    <source>
        <dbReference type="PROSITE" id="PS50850"/>
    </source>
</evidence>
<feature type="transmembrane region" description="Helical" evidence="7">
    <location>
        <begin position="522"/>
        <end position="546"/>
    </location>
</feature>
<feature type="domain" description="Major facilitator superfamily (MFS) profile" evidence="8">
    <location>
        <begin position="152"/>
        <end position="606"/>
    </location>
</feature>
<dbReference type="STRING" id="34720.A0A195FF59"/>
<dbReference type="InterPro" id="IPR020846">
    <property type="entry name" value="MFS_dom"/>
</dbReference>
<feature type="transmembrane region" description="Helical" evidence="7">
    <location>
        <begin position="226"/>
        <end position="246"/>
    </location>
</feature>
<feature type="transmembrane region" description="Helical" evidence="7">
    <location>
        <begin position="585"/>
        <end position="602"/>
    </location>
</feature>
<keyword evidence="6 7" id="KW-0472">Membrane</keyword>
<reference evidence="9 10" key="1">
    <citation type="submission" date="2016-03" db="EMBL/GenBank/DDBJ databases">
        <title>Trachymyrmex septentrionalis WGS genome.</title>
        <authorList>
            <person name="Nygaard S."/>
            <person name="Hu H."/>
            <person name="Boomsma J."/>
            <person name="Zhang G."/>
        </authorList>
    </citation>
    <scope>NUCLEOTIDE SEQUENCE [LARGE SCALE GENOMIC DNA]</scope>
    <source>
        <strain evidence="9">Tsep2-gDNA-1</strain>
        <tissue evidence="9">Whole body</tissue>
    </source>
</reference>
<sequence>MKGKEQSKINGKIVKDLEKHINATEKAMLVVFPPRKLPLNLVFDVMNSRTPCSENHIIISSEITEMYASFVEDCKNYRRHMATPYGPGSIKSSVSARAARIEGSHARPADIGQHPLCSPMYRRPSFNGIDGLRPASSVREDSVNEPADFDTAISTTGYGLFNVLLLLAVLPIAWTAVFDTTSGGFILAQAEYDFELTFFRKGMLVAFPYIGMTTTAFIWDYITPYISMKILFIFALLGDSILNIISSGVRSFYIYLLMKFISGIFAGGPLAMVMTYLMEFHSARYKPRFTTWTGFLFAIANIIPAVIGFTILPLDWHIDILGQDYDAWRIYLLICSIPPVVGLVTATMLPESPKYLVATGRSDAALKLLRRMYCMNTRQPADTFPIKALFVRQKTQLARPMLKESVERMRISLYNTKMLLASHLPAFCFVSFLQFGSMLGFHIMRLWVPHLFVIISNFDEENWTPKERQPTFCELLDPHVALPGRQYLNCSNFDDVFFRVVTALLISVASSFGINWAQSPPYMLTLAAAVIVTTRIAGNIVTAVNVDVIPVPLRDTSINILTTIGNVAAIVGNLIFSALLETECLTAFIGMGCFFSGTRLMLRVTV</sequence>
<feature type="transmembrane region" description="Helical" evidence="7">
    <location>
        <begin position="496"/>
        <end position="516"/>
    </location>
</feature>
<dbReference type="SUPFAM" id="SSF103473">
    <property type="entry name" value="MFS general substrate transporter"/>
    <property type="match status" value="1"/>
</dbReference>
<accession>A0A195FF59</accession>
<dbReference type="PANTHER" id="PTHR23511:SF36">
    <property type="entry name" value="EG:BACR7A4.13 PROTEIN-RELATED"/>
    <property type="match status" value="1"/>
</dbReference>
<evidence type="ECO:0000256" key="1">
    <source>
        <dbReference type="ARBA" id="ARBA00004141"/>
    </source>
</evidence>
<dbReference type="InterPro" id="IPR005829">
    <property type="entry name" value="Sugar_transporter_CS"/>
</dbReference>
<comment type="similarity">
    <text evidence="2">Belongs to the major facilitator superfamily.</text>
</comment>
<dbReference type="InterPro" id="IPR005828">
    <property type="entry name" value="MFS_sugar_transport-like"/>
</dbReference>
<evidence type="ECO:0000313" key="9">
    <source>
        <dbReference type="EMBL" id="KYN39023.1"/>
    </source>
</evidence>
<evidence type="ECO:0000256" key="4">
    <source>
        <dbReference type="ARBA" id="ARBA00022692"/>
    </source>
</evidence>
<dbReference type="PANTHER" id="PTHR23511">
    <property type="entry name" value="SYNAPTIC VESICLE GLYCOPROTEIN 2"/>
    <property type="match status" value="1"/>
</dbReference>
<evidence type="ECO:0000256" key="3">
    <source>
        <dbReference type="ARBA" id="ARBA00022448"/>
    </source>
</evidence>
<feature type="transmembrane region" description="Helical" evidence="7">
    <location>
        <begin position="558"/>
        <end position="579"/>
    </location>
</feature>
<feature type="transmembrane region" description="Helical" evidence="7">
    <location>
        <begin position="158"/>
        <end position="178"/>
    </location>
</feature>
<evidence type="ECO:0000313" key="10">
    <source>
        <dbReference type="Proteomes" id="UP000078541"/>
    </source>
</evidence>